<keyword evidence="2" id="KW-1185">Reference proteome</keyword>
<name>A0ABY3REC8_9BRAD</name>
<reference evidence="1" key="1">
    <citation type="journal article" date="2024" name="Antonie Van Leeuwenhoek">
        <title>Bradyrhizobium ontarionense sp. nov., a novel bacterial symbiont isolated from Aeschynomene indica (Indian jointvetch), harbours photosynthesis, nitrogen fixation and nitrous oxide (N2O) reductase genes.</title>
        <authorList>
            <person name="Bromfield E.S.P."/>
            <person name="Cloutier S."/>
        </authorList>
    </citation>
    <scope>NUCLEOTIDE SEQUENCE</scope>
    <source>
        <strain evidence="1">A19</strain>
    </source>
</reference>
<dbReference type="EMBL" id="CP088156">
    <property type="protein sequence ID" value="UFZ05784.1"/>
    <property type="molecule type" value="Genomic_DNA"/>
</dbReference>
<evidence type="ECO:0008006" key="3">
    <source>
        <dbReference type="Google" id="ProtNLM"/>
    </source>
</evidence>
<proteinExistence type="predicted"/>
<protein>
    <recommendedName>
        <fullName evidence="3">Metal-binding protein</fullName>
    </recommendedName>
</protein>
<evidence type="ECO:0000313" key="2">
    <source>
        <dbReference type="Proteomes" id="UP001431010"/>
    </source>
</evidence>
<sequence>MGLIICQTHGRAAIIETCGHVAQQIEQRMAPTGHRLTILGHLFVCDACFDELGFDRFASLTEMPIEEAIDVDDGRWQLYEAAYDRLAGRTVFCLDCVGDLGLRSAP</sequence>
<organism evidence="1 2">
    <name type="scientific">Bradyrhizobium ontarionense</name>
    <dbReference type="NCBI Taxonomy" id="2898149"/>
    <lineage>
        <taxon>Bacteria</taxon>
        <taxon>Pseudomonadati</taxon>
        <taxon>Pseudomonadota</taxon>
        <taxon>Alphaproteobacteria</taxon>
        <taxon>Hyphomicrobiales</taxon>
        <taxon>Nitrobacteraceae</taxon>
        <taxon>Bradyrhizobium</taxon>
    </lineage>
</organism>
<dbReference type="Proteomes" id="UP001431010">
    <property type="component" value="Chromosome"/>
</dbReference>
<accession>A0ABY3REC8</accession>
<evidence type="ECO:0000313" key="1">
    <source>
        <dbReference type="EMBL" id="UFZ05784.1"/>
    </source>
</evidence>
<dbReference type="RefSeq" id="WP_231324281.1">
    <property type="nucleotide sequence ID" value="NZ_CP088156.1"/>
</dbReference>
<gene>
    <name evidence="1" type="ORF">LQG66_05585</name>
</gene>